<sequence>MEPAVRLDAPQDLGVALHHGVNSQLFITASTVSSSSRRQQSALHHGVNSQLFITASPPVSQQISSSPSSTAARALIKIP</sequence>
<protein>
    <submittedName>
        <fullName evidence="1">Uncharacterized protein</fullName>
    </submittedName>
</protein>
<dbReference type="EMBL" id="SRLO01014527">
    <property type="protein sequence ID" value="TNN24697.1"/>
    <property type="molecule type" value="Genomic_DNA"/>
</dbReference>
<evidence type="ECO:0000313" key="2">
    <source>
        <dbReference type="Proteomes" id="UP000314294"/>
    </source>
</evidence>
<evidence type="ECO:0000313" key="1">
    <source>
        <dbReference type="EMBL" id="TNN24697.1"/>
    </source>
</evidence>
<accession>A0A4Z2E7E5</accession>
<gene>
    <name evidence="1" type="ORF">EYF80_065177</name>
</gene>
<keyword evidence="2" id="KW-1185">Reference proteome</keyword>
<dbReference type="AlphaFoldDB" id="A0A4Z2E7E5"/>
<organism evidence="1 2">
    <name type="scientific">Liparis tanakae</name>
    <name type="common">Tanaka's snailfish</name>
    <dbReference type="NCBI Taxonomy" id="230148"/>
    <lineage>
        <taxon>Eukaryota</taxon>
        <taxon>Metazoa</taxon>
        <taxon>Chordata</taxon>
        <taxon>Craniata</taxon>
        <taxon>Vertebrata</taxon>
        <taxon>Euteleostomi</taxon>
        <taxon>Actinopterygii</taxon>
        <taxon>Neopterygii</taxon>
        <taxon>Teleostei</taxon>
        <taxon>Neoteleostei</taxon>
        <taxon>Acanthomorphata</taxon>
        <taxon>Eupercaria</taxon>
        <taxon>Perciformes</taxon>
        <taxon>Cottioidei</taxon>
        <taxon>Cottales</taxon>
        <taxon>Liparidae</taxon>
        <taxon>Liparis</taxon>
    </lineage>
</organism>
<name>A0A4Z2E7E5_9TELE</name>
<proteinExistence type="predicted"/>
<dbReference type="Proteomes" id="UP000314294">
    <property type="component" value="Unassembled WGS sequence"/>
</dbReference>
<reference evidence="1 2" key="1">
    <citation type="submission" date="2019-03" db="EMBL/GenBank/DDBJ databases">
        <title>First draft genome of Liparis tanakae, snailfish: a comprehensive survey of snailfish specific genes.</title>
        <authorList>
            <person name="Kim W."/>
            <person name="Song I."/>
            <person name="Jeong J.-H."/>
            <person name="Kim D."/>
            <person name="Kim S."/>
            <person name="Ryu S."/>
            <person name="Song J.Y."/>
            <person name="Lee S.K."/>
        </authorList>
    </citation>
    <scope>NUCLEOTIDE SEQUENCE [LARGE SCALE GENOMIC DNA]</scope>
    <source>
        <tissue evidence="1">Muscle</tissue>
    </source>
</reference>
<comment type="caution">
    <text evidence="1">The sequence shown here is derived from an EMBL/GenBank/DDBJ whole genome shotgun (WGS) entry which is preliminary data.</text>
</comment>